<accession>A0A4Y2S0X5</accession>
<dbReference type="AlphaFoldDB" id="A0A4Y2S0X5"/>
<reference evidence="1 2" key="1">
    <citation type="journal article" date="2019" name="Sci. Rep.">
        <title>Orb-weaving spider Araneus ventricosus genome elucidates the spidroin gene catalogue.</title>
        <authorList>
            <person name="Kono N."/>
            <person name="Nakamura H."/>
            <person name="Ohtoshi R."/>
            <person name="Moran D.A.P."/>
            <person name="Shinohara A."/>
            <person name="Yoshida Y."/>
            <person name="Fujiwara M."/>
            <person name="Mori M."/>
            <person name="Tomita M."/>
            <person name="Arakawa K."/>
        </authorList>
    </citation>
    <scope>NUCLEOTIDE SEQUENCE [LARGE SCALE GENOMIC DNA]</scope>
</reference>
<keyword evidence="2" id="KW-1185">Reference proteome</keyword>
<evidence type="ECO:0008006" key="3">
    <source>
        <dbReference type="Google" id="ProtNLM"/>
    </source>
</evidence>
<protein>
    <recommendedName>
        <fullName evidence="3">Reverse transcriptase zinc-binding domain-containing protein</fullName>
    </recommendedName>
</protein>
<evidence type="ECO:0000313" key="2">
    <source>
        <dbReference type="Proteomes" id="UP000499080"/>
    </source>
</evidence>
<dbReference type="Proteomes" id="UP000499080">
    <property type="component" value="Unassembled WGS sequence"/>
</dbReference>
<evidence type="ECO:0000313" key="1">
    <source>
        <dbReference type="EMBL" id="GBN81613.1"/>
    </source>
</evidence>
<organism evidence="1 2">
    <name type="scientific">Araneus ventricosus</name>
    <name type="common">Orbweaver spider</name>
    <name type="synonym">Epeira ventricosa</name>
    <dbReference type="NCBI Taxonomy" id="182803"/>
    <lineage>
        <taxon>Eukaryota</taxon>
        <taxon>Metazoa</taxon>
        <taxon>Ecdysozoa</taxon>
        <taxon>Arthropoda</taxon>
        <taxon>Chelicerata</taxon>
        <taxon>Arachnida</taxon>
        <taxon>Araneae</taxon>
        <taxon>Araneomorphae</taxon>
        <taxon>Entelegynae</taxon>
        <taxon>Araneoidea</taxon>
        <taxon>Araneidae</taxon>
        <taxon>Araneus</taxon>
    </lineage>
</organism>
<sequence length="245" mass="28474">MHWFGLRGTQVLPGMKGRILSKNVSESDLYIEWIAVEDICSYYNKFSTQKPNENFRNSKYLEILGDLPSILSLAPWLKNRSEDIIITRILTRMLITPALLHRFGLYPFCSVCNQENTIEHILSICKKYLSHRRIFCLKLNMTRRGHDLGNSIRDETWHISSIPLGCSPINLRKCNGKPIRRKWPSNFGHNLYTSNCSREISAQIAQMSAHSLIIRKVRSSVLAEVSIFLFFSKLFQIKLKIRKIF</sequence>
<comment type="caution">
    <text evidence="1">The sequence shown here is derived from an EMBL/GenBank/DDBJ whole genome shotgun (WGS) entry which is preliminary data.</text>
</comment>
<name>A0A4Y2S0X5_ARAVE</name>
<dbReference type="EMBL" id="BGPR01019329">
    <property type="protein sequence ID" value="GBN81613.1"/>
    <property type="molecule type" value="Genomic_DNA"/>
</dbReference>
<proteinExistence type="predicted"/>
<gene>
    <name evidence="1" type="ORF">AVEN_84451_1</name>
</gene>